<organism evidence="3 4">
    <name type="scientific">Halobacteriovorax marinus (strain ATCC BAA-682 / DSM 15412 / SJ)</name>
    <name type="common">Bacteriovorax marinus</name>
    <dbReference type="NCBI Taxonomy" id="862908"/>
    <lineage>
        <taxon>Bacteria</taxon>
        <taxon>Pseudomonadati</taxon>
        <taxon>Bdellovibrionota</taxon>
        <taxon>Bacteriovoracia</taxon>
        <taxon>Bacteriovoracales</taxon>
        <taxon>Halobacteriovoraceae</taxon>
        <taxon>Halobacteriovorax</taxon>
    </lineage>
</organism>
<evidence type="ECO:0000313" key="4">
    <source>
        <dbReference type="Proteomes" id="UP000008963"/>
    </source>
</evidence>
<dbReference type="Proteomes" id="UP000008963">
    <property type="component" value="Chromosome"/>
</dbReference>
<dbReference type="Gene3D" id="3.40.50.2000">
    <property type="entry name" value="Glycogen Phosphorylase B"/>
    <property type="match status" value="2"/>
</dbReference>
<protein>
    <submittedName>
        <fullName evidence="3">Transferase (LPS biosynthesis-related)</fullName>
    </submittedName>
</protein>
<dbReference type="InterPro" id="IPR051199">
    <property type="entry name" value="LPS_LOS_Heptosyltrfase"/>
</dbReference>
<gene>
    <name evidence="3" type="ordered locus">BMS_2403</name>
</gene>
<reference evidence="4" key="1">
    <citation type="journal article" date="2013" name="ISME J.">
        <title>A small predatory core genome in the divergent marine Bacteriovorax marinus SJ and the terrestrial Bdellovibrio bacteriovorus.</title>
        <authorList>
            <person name="Crossman L.C."/>
            <person name="Chen H."/>
            <person name="Cerdeno-Tarraga A.M."/>
            <person name="Brooks K."/>
            <person name="Quail M.A."/>
            <person name="Pineiro S.A."/>
            <person name="Hobley L."/>
            <person name="Sockett R.E."/>
            <person name="Bentley S.D."/>
            <person name="Parkhill J."/>
            <person name="Williams H.N."/>
            <person name="Stine O.C."/>
        </authorList>
    </citation>
    <scope>NUCLEOTIDE SEQUENCE [LARGE SCALE GENOMIC DNA]</scope>
    <source>
        <strain evidence="4">ATCC BAA-682 / DSM 15412 / SJ</strain>
    </source>
</reference>
<dbReference type="CDD" id="cd03789">
    <property type="entry name" value="GT9_LPS_heptosyltransferase"/>
    <property type="match status" value="1"/>
</dbReference>
<name>E1X4X3_HALMS</name>
<evidence type="ECO:0000313" key="3">
    <source>
        <dbReference type="EMBL" id="CBW27199.1"/>
    </source>
</evidence>
<evidence type="ECO:0000256" key="1">
    <source>
        <dbReference type="ARBA" id="ARBA00022676"/>
    </source>
</evidence>
<dbReference type="SUPFAM" id="SSF53756">
    <property type="entry name" value="UDP-Glycosyltransferase/glycogen phosphorylase"/>
    <property type="match status" value="1"/>
</dbReference>
<dbReference type="InterPro" id="IPR002201">
    <property type="entry name" value="Glyco_trans_9"/>
</dbReference>
<accession>E1X4X3</accession>
<evidence type="ECO:0000256" key="2">
    <source>
        <dbReference type="ARBA" id="ARBA00022679"/>
    </source>
</evidence>
<dbReference type="EMBL" id="FQ312005">
    <property type="protein sequence ID" value="CBW27199.1"/>
    <property type="molecule type" value="Genomic_DNA"/>
</dbReference>
<keyword evidence="4" id="KW-1185">Reference proteome</keyword>
<dbReference type="PANTHER" id="PTHR30160">
    <property type="entry name" value="TETRAACYLDISACCHARIDE 4'-KINASE-RELATED"/>
    <property type="match status" value="1"/>
</dbReference>
<dbReference type="PATRIC" id="fig|862908.3.peg.2289"/>
<keyword evidence="2 3" id="KW-0808">Transferase</keyword>
<dbReference type="eggNOG" id="COG0859">
    <property type="taxonomic scope" value="Bacteria"/>
</dbReference>
<dbReference type="CAZy" id="GT9">
    <property type="family name" value="Glycosyltransferase Family 9"/>
</dbReference>
<dbReference type="KEGG" id="bmx:BMS_2403"/>
<dbReference type="GO" id="GO:0009244">
    <property type="term" value="P:lipopolysaccharide core region biosynthetic process"/>
    <property type="evidence" value="ECO:0007669"/>
    <property type="project" value="TreeGrafter"/>
</dbReference>
<dbReference type="HOGENOM" id="CLU_038371_3_0_7"/>
<dbReference type="STRING" id="862908.BMS_2403"/>
<dbReference type="GO" id="GO:0005829">
    <property type="term" value="C:cytosol"/>
    <property type="evidence" value="ECO:0007669"/>
    <property type="project" value="TreeGrafter"/>
</dbReference>
<dbReference type="AlphaFoldDB" id="E1X4X3"/>
<proteinExistence type="predicted"/>
<sequence>MSYDGKMNKVLIIRFSSFGDIVQCMSILPKVKENIPGEVHWVTRSDMSSLLLLNKSVDKVWSFDKKKGFLGLLKLAWELRKENYTHVYDAHSNLRSRVLSSFLFPPHFIRRSKERIKRILLFTFRKNYFENPYRGIISYLTPLLKWGIEDARDFKPTEWDFSKLSIPTSFESDSIAIAPSAAWEMKRWPLDYWKRLISLNKELKFTVLGGPGDKFCEELREIDPQRVTNLAGKLSLIESCYIVSKTKLLISADTGLIHVADLLGRKGISLMGPTAFGFATGDHIKTLEVDLPCRPCTKDGRGKCSQDIWQKCMVDITPEMVSSEIKAQLSL</sequence>
<dbReference type="Pfam" id="PF01075">
    <property type="entry name" value="Glyco_transf_9"/>
    <property type="match status" value="1"/>
</dbReference>
<keyword evidence="1" id="KW-0328">Glycosyltransferase</keyword>
<dbReference type="GO" id="GO:0008713">
    <property type="term" value="F:ADP-heptose-lipopolysaccharide heptosyltransferase activity"/>
    <property type="evidence" value="ECO:0007669"/>
    <property type="project" value="TreeGrafter"/>
</dbReference>